<dbReference type="GO" id="GO:0016209">
    <property type="term" value="F:antioxidant activity"/>
    <property type="evidence" value="ECO:0007669"/>
    <property type="project" value="InterPro"/>
</dbReference>
<dbReference type="InterPro" id="IPR000866">
    <property type="entry name" value="AhpC/TSA"/>
</dbReference>
<dbReference type="PROSITE" id="PS00194">
    <property type="entry name" value="THIOREDOXIN_1"/>
    <property type="match status" value="1"/>
</dbReference>
<dbReference type="EMBL" id="LGCM01000053">
    <property type="protein sequence ID" value="KPL78642.1"/>
    <property type="molecule type" value="Genomic_DNA"/>
</dbReference>
<dbReference type="CDD" id="cd02966">
    <property type="entry name" value="TlpA_like_family"/>
    <property type="match status" value="1"/>
</dbReference>
<dbReference type="GO" id="GO:0016491">
    <property type="term" value="F:oxidoreductase activity"/>
    <property type="evidence" value="ECO:0007669"/>
    <property type="project" value="InterPro"/>
</dbReference>
<name>A0A0N8GNP1_9CHLR</name>
<accession>A0A0N8GNP1</accession>
<dbReference type="Gene3D" id="3.40.30.10">
    <property type="entry name" value="Glutaredoxin"/>
    <property type="match status" value="1"/>
</dbReference>
<dbReference type="PANTHER" id="PTHR42852:SF13">
    <property type="entry name" value="PROTEIN DIPZ"/>
    <property type="match status" value="1"/>
</dbReference>
<dbReference type="Pfam" id="PF00578">
    <property type="entry name" value="AhpC-TSA"/>
    <property type="match status" value="1"/>
</dbReference>
<dbReference type="InterPro" id="IPR036249">
    <property type="entry name" value="Thioredoxin-like_sf"/>
</dbReference>
<dbReference type="PANTHER" id="PTHR42852">
    <property type="entry name" value="THIOL:DISULFIDE INTERCHANGE PROTEIN DSBE"/>
    <property type="match status" value="1"/>
</dbReference>
<dbReference type="AlphaFoldDB" id="A0A0N8GNP1"/>
<dbReference type="SUPFAM" id="SSF52833">
    <property type="entry name" value="Thioredoxin-like"/>
    <property type="match status" value="1"/>
</dbReference>
<sequence>MWVVAAAFLALAGFLALIAWGLRRAQQGPIVIGQEVPAFSVTTFDGEAYHTAEMRGKVIVLNFWASWCTPCEAEAAELEQAWQLYRERGDVVFLGVDYVDTEPEARAYLEKFAISYPNGPDLRTTISQLFRIRGVPETYIIDREGRLAYQKIGPFTSLSEIQAAVESVLN</sequence>
<feature type="domain" description="Thioredoxin" evidence="1">
    <location>
        <begin position="30"/>
        <end position="170"/>
    </location>
</feature>
<protein>
    <recommendedName>
        <fullName evidence="1">Thioredoxin domain-containing protein</fullName>
    </recommendedName>
</protein>
<dbReference type="InterPro" id="IPR017937">
    <property type="entry name" value="Thioredoxin_CS"/>
</dbReference>
<evidence type="ECO:0000313" key="2">
    <source>
        <dbReference type="EMBL" id="KPL78642.1"/>
    </source>
</evidence>
<evidence type="ECO:0000313" key="3">
    <source>
        <dbReference type="Proteomes" id="UP000050501"/>
    </source>
</evidence>
<organism evidence="2 3">
    <name type="scientific">Levilinea saccharolytica</name>
    <dbReference type="NCBI Taxonomy" id="229921"/>
    <lineage>
        <taxon>Bacteria</taxon>
        <taxon>Bacillati</taxon>
        <taxon>Chloroflexota</taxon>
        <taxon>Anaerolineae</taxon>
        <taxon>Anaerolineales</taxon>
        <taxon>Anaerolineaceae</taxon>
        <taxon>Levilinea</taxon>
    </lineage>
</organism>
<proteinExistence type="predicted"/>
<dbReference type="PROSITE" id="PS51352">
    <property type="entry name" value="THIOREDOXIN_2"/>
    <property type="match status" value="1"/>
</dbReference>
<evidence type="ECO:0000259" key="1">
    <source>
        <dbReference type="PROSITE" id="PS51352"/>
    </source>
</evidence>
<comment type="caution">
    <text evidence="2">The sequence shown here is derived from an EMBL/GenBank/DDBJ whole genome shotgun (WGS) entry which is preliminary data.</text>
</comment>
<dbReference type="STRING" id="229921.ADN01_14525"/>
<gene>
    <name evidence="2" type="ORF">ADN01_14525</name>
</gene>
<reference evidence="2 3" key="1">
    <citation type="submission" date="2015-07" db="EMBL/GenBank/DDBJ databases">
        <title>Genome sequence of Levilinea saccharolytica DSM 16555.</title>
        <authorList>
            <person name="Hemp J."/>
            <person name="Ward L.M."/>
            <person name="Pace L.A."/>
            <person name="Fischer W.W."/>
        </authorList>
    </citation>
    <scope>NUCLEOTIDE SEQUENCE [LARGE SCALE GENOMIC DNA]</scope>
    <source>
        <strain evidence="2 3">KIBI-1</strain>
    </source>
</reference>
<dbReference type="InterPro" id="IPR050553">
    <property type="entry name" value="Thioredoxin_ResA/DsbE_sf"/>
</dbReference>
<dbReference type="InterPro" id="IPR013766">
    <property type="entry name" value="Thioredoxin_domain"/>
</dbReference>
<keyword evidence="3" id="KW-1185">Reference proteome</keyword>
<dbReference type="Proteomes" id="UP000050501">
    <property type="component" value="Unassembled WGS sequence"/>
</dbReference>